<dbReference type="EMBL" id="JARBHB010000008">
    <property type="protein sequence ID" value="KAJ8877586.1"/>
    <property type="molecule type" value="Genomic_DNA"/>
</dbReference>
<evidence type="ECO:0000313" key="3">
    <source>
        <dbReference type="Proteomes" id="UP001159363"/>
    </source>
</evidence>
<proteinExistence type="predicted"/>
<gene>
    <name evidence="2" type="ORF">PR048_022041</name>
</gene>
<protein>
    <submittedName>
        <fullName evidence="2">Uncharacterized protein</fullName>
    </submittedName>
</protein>
<evidence type="ECO:0000256" key="1">
    <source>
        <dbReference type="SAM" id="MobiDB-lite"/>
    </source>
</evidence>
<organism evidence="2 3">
    <name type="scientific">Dryococelus australis</name>
    <dbReference type="NCBI Taxonomy" id="614101"/>
    <lineage>
        <taxon>Eukaryota</taxon>
        <taxon>Metazoa</taxon>
        <taxon>Ecdysozoa</taxon>
        <taxon>Arthropoda</taxon>
        <taxon>Hexapoda</taxon>
        <taxon>Insecta</taxon>
        <taxon>Pterygota</taxon>
        <taxon>Neoptera</taxon>
        <taxon>Polyneoptera</taxon>
        <taxon>Phasmatodea</taxon>
        <taxon>Verophasmatodea</taxon>
        <taxon>Anareolatae</taxon>
        <taxon>Phasmatidae</taxon>
        <taxon>Eurycanthinae</taxon>
        <taxon>Dryococelus</taxon>
    </lineage>
</organism>
<evidence type="ECO:0000313" key="2">
    <source>
        <dbReference type="EMBL" id="KAJ8877586.1"/>
    </source>
</evidence>
<keyword evidence="3" id="KW-1185">Reference proteome</keyword>
<name>A0ABQ9GZZ1_9NEOP</name>
<dbReference type="Proteomes" id="UP001159363">
    <property type="component" value="Chromosome 7"/>
</dbReference>
<feature type="region of interest" description="Disordered" evidence="1">
    <location>
        <begin position="533"/>
        <end position="566"/>
    </location>
</feature>
<feature type="compositionally biased region" description="Basic and acidic residues" evidence="1">
    <location>
        <begin position="536"/>
        <end position="563"/>
    </location>
</feature>
<comment type="caution">
    <text evidence="2">The sequence shown here is derived from an EMBL/GenBank/DDBJ whole genome shotgun (WGS) entry which is preliminary data.</text>
</comment>
<accession>A0ABQ9GZZ1</accession>
<sequence>MPMGCLTGSRHGKLGKLSLLDVCKLIKNILHARRIDVFYESQSVADLIAAFEEVAYGHRPSPSPAVLSWRFASEASHLGWGKMQRNMRRRDVSRPILAECTKTKYLCRTPHTKIKLTGVRDTDIDRLQPRRTGFNAWPGHSGFSLVEIVPDDAAGRRVFWQISRFPSPCIPALLHSHLTSHSSAVKTSIDTTETLHDLRVGTMRHQVCVLVSPVSLPRFLTLDAGFPRRSIPLLRYYSLAVRCIIAVSTLGEALELCVRKGFQKYSFYREQHIQNLLHRRPRAKEQPPQPFPQVTTDYLANLCLGSDSPADTPANWKPFAACSSQSDARLAFVVSRSRSEKGFATHQRDHHAILFLRGRGGLVVRLLASHRGEPGSNPGVMDDAAGRPVFSGISSLPLPCIPALLHTRLAWPSSALKTSMLRAAQISSFTQFRLYSVAETGDPRENPLTSDIVRYDSHCEKHAVTRPDYTQRPNGVAVHLMWMCAFSDWLREALGTGLVSGWLLCTVKVPQLAGLPAGKYGGLPGSDQRTTFTHAAENDARGVRDKVGEDTDRRKEGLPDYRRSNRFSGSAEDTIERRLNTLPPARNEDELYTRINNTLSTIPQDIIPTHPVQQCVVQQGAPTDYGLRLYILTRNVITLCAGTTVAEWLACSPPTKAIRAQSPAGSLPDFRIWESSRTMPLVCAFISGISRFLRPCIPMLLHTAIHSKSESSSNRRLMKYDVGARYSRLLVMSLLAGVTWREALPPLCILLISA</sequence>
<reference evidence="2 3" key="1">
    <citation type="submission" date="2023-02" db="EMBL/GenBank/DDBJ databases">
        <title>LHISI_Scaffold_Assembly.</title>
        <authorList>
            <person name="Stuart O.P."/>
            <person name="Cleave R."/>
            <person name="Magrath M.J.L."/>
            <person name="Mikheyev A.S."/>
        </authorList>
    </citation>
    <scope>NUCLEOTIDE SEQUENCE [LARGE SCALE GENOMIC DNA]</scope>
    <source>
        <strain evidence="2">Daus_M_001</strain>
        <tissue evidence="2">Leg muscle</tissue>
    </source>
</reference>